<dbReference type="GO" id="GO:0033063">
    <property type="term" value="C:Rad51B-Rad51C-Rad51D-XRCC2 complex"/>
    <property type="evidence" value="ECO:0007669"/>
    <property type="project" value="TreeGrafter"/>
</dbReference>
<dbReference type="Proteomes" id="UP001151699">
    <property type="component" value="Chromosome B"/>
</dbReference>
<evidence type="ECO:0000313" key="4">
    <source>
        <dbReference type="EMBL" id="KAJ6642423.1"/>
    </source>
</evidence>
<comment type="subcellular location">
    <subcellularLocation>
        <location evidence="1">Nucleus</location>
    </subcellularLocation>
</comment>
<dbReference type="GO" id="GO:0003697">
    <property type="term" value="F:single-stranded DNA binding"/>
    <property type="evidence" value="ECO:0007669"/>
    <property type="project" value="TreeGrafter"/>
</dbReference>
<name>A0A9Q0N2I4_9DIPT</name>
<dbReference type="OrthoDB" id="336321at2759"/>
<keyword evidence="5" id="KW-1185">Reference proteome</keyword>
<evidence type="ECO:0000256" key="1">
    <source>
        <dbReference type="ARBA" id="ARBA00004123"/>
    </source>
</evidence>
<keyword evidence="2" id="KW-0539">Nucleus</keyword>
<dbReference type="AlphaFoldDB" id="A0A9Q0N2I4"/>
<evidence type="ECO:0000256" key="2">
    <source>
        <dbReference type="ARBA" id="ARBA00023242"/>
    </source>
</evidence>
<comment type="caution">
    <text evidence="4">The sequence shown here is derived from an EMBL/GenBank/DDBJ whole genome shotgun (WGS) entry which is preliminary data.</text>
</comment>
<dbReference type="InterPro" id="IPR020588">
    <property type="entry name" value="RecA_ATP-bd"/>
</dbReference>
<dbReference type="GO" id="GO:0042148">
    <property type="term" value="P:DNA strand invasion"/>
    <property type="evidence" value="ECO:0007669"/>
    <property type="project" value="TreeGrafter"/>
</dbReference>
<dbReference type="GO" id="GO:0005815">
    <property type="term" value="C:microtubule organizing center"/>
    <property type="evidence" value="ECO:0007669"/>
    <property type="project" value="TreeGrafter"/>
</dbReference>
<evidence type="ECO:0000313" key="5">
    <source>
        <dbReference type="Proteomes" id="UP001151699"/>
    </source>
</evidence>
<dbReference type="EMBL" id="WJQU01000002">
    <property type="protein sequence ID" value="KAJ6642423.1"/>
    <property type="molecule type" value="Genomic_DNA"/>
</dbReference>
<dbReference type="GO" id="GO:0000723">
    <property type="term" value="P:telomere maintenance"/>
    <property type="evidence" value="ECO:0007669"/>
    <property type="project" value="TreeGrafter"/>
</dbReference>
<sequence length="316" mass="36038">MELCKNVHELFTDYMVNLLNKQHIFTVVDFIKEDTYKLTQITNLDLQVTNELKNELLELLTPFEGFGFKAQKFKTGITSFDEILGGGLKSGHLYDICGLSASGKTQICNTIAVNLAIDYKYETLYIDTKKDFSGQRIYSMLNARNCTDIECGVIMNCIRCESVYDVHEFLTVLRELPSYLQNNKKIKCLIVDSLPTLWFPLLDGKSNGVSLLCEATNLMQKIAFIFDVIILLVNIVTRRTEIDSGNVDVPYLSNPDPTRQCKVWTLPSKSSNRENIGIQCHGKDFFCREPTLLIHNLMVKEQLRSHSVKERVELAL</sequence>
<dbReference type="Gene3D" id="3.40.50.300">
    <property type="entry name" value="P-loop containing nucleotide triphosphate hydrolases"/>
    <property type="match status" value="1"/>
</dbReference>
<dbReference type="GO" id="GO:0005657">
    <property type="term" value="C:replication fork"/>
    <property type="evidence" value="ECO:0007669"/>
    <property type="project" value="TreeGrafter"/>
</dbReference>
<dbReference type="PANTHER" id="PTHR46457">
    <property type="entry name" value="DNA REPAIR PROTEIN RAD51 HOMOLOG 4"/>
    <property type="match status" value="1"/>
</dbReference>
<dbReference type="PROSITE" id="PS50162">
    <property type="entry name" value="RECA_2"/>
    <property type="match status" value="1"/>
</dbReference>
<dbReference type="Pfam" id="PF08423">
    <property type="entry name" value="Rad51"/>
    <property type="match status" value="1"/>
</dbReference>
<dbReference type="InterPro" id="IPR051988">
    <property type="entry name" value="HRR_RAD51_Paralog"/>
</dbReference>
<dbReference type="InterPro" id="IPR013632">
    <property type="entry name" value="Rad51_C"/>
</dbReference>
<dbReference type="GO" id="GO:0000400">
    <property type="term" value="F:four-way junction DNA binding"/>
    <property type="evidence" value="ECO:0007669"/>
    <property type="project" value="TreeGrafter"/>
</dbReference>
<dbReference type="GO" id="GO:0007131">
    <property type="term" value="P:reciprocal meiotic recombination"/>
    <property type="evidence" value="ECO:0007669"/>
    <property type="project" value="TreeGrafter"/>
</dbReference>
<dbReference type="GO" id="GO:0140664">
    <property type="term" value="F:ATP-dependent DNA damage sensor activity"/>
    <property type="evidence" value="ECO:0007669"/>
    <property type="project" value="InterPro"/>
</dbReference>
<proteinExistence type="predicted"/>
<organism evidence="4 5">
    <name type="scientific">Pseudolycoriella hygida</name>
    <dbReference type="NCBI Taxonomy" id="35572"/>
    <lineage>
        <taxon>Eukaryota</taxon>
        <taxon>Metazoa</taxon>
        <taxon>Ecdysozoa</taxon>
        <taxon>Arthropoda</taxon>
        <taxon>Hexapoda</taxon>
        <taxon>Insecta</taxon>
        <taxon>Pterygota</taxon>
        <taxon>Neoptera</taxon>
        <taxon>Endopterygota</taxon>
        <taxon>Diptera</taxon>
        <taxon>Nematocera</taxon>
        <taxon>Sciaroidea</taxon>
        <taxon>Sciaridae</taxon>
        <taxon>Pseudolycoriella</taxon>
    </lineage>
</organism>
<dbReference type="GO" id="GO:0000724">
    <property type="term" value="P:double-strand break repair via homologous recombination"/>
    <property type="evidence" value="ECO:0007669"/>
    <property type="project" value="TreeGrafter"/>
</dbReference>
<reference evidence="4" key="1">
    <citation type="submission" date="2022-07" db="EMBL/GenBank/DDBJ databases">
        <authorList>
            <person name="Trinca V."/>
            <person name="Uliana J.V.C."/>
            <person name="Torres T.T."/>
            <person name="Ward R.J."/>
            <person name="Monesi N."/>
        </authorList>
    </citation>
    <scope>NUCLEOTIDE SEQUENCE</scope>
    <source>
        <strain evidence="4">HSMRA1968</strain>
        <tissue evidence="4">Whole embryos</tissue>
    </source>
</reference>
<protein>
    <submittedName>
        <fullName evidence="4">DNA repair protein RAD51 like 4</fullName>
    </submittedName>
</protein>
<feature type="domain" description="RecA family profile 1" evidence="3">
    <location>
        <begin position="69"/>
        <end position="236"/>
    </location>
</feature>
<accession>A0A9Q0N2I4</accession>
<dbReference type="InterPro" id="IPR027417">
    <property type="entry name" value="P-loop_NTPase"/>
</dbReference>
<dbReference type="SUPFAM" id="SSF52540">
    <property type="entry name" value="P-loop containing nucleoside triphosphate hydrolases"/>
    <property type="match status" value="1"/>
</dbReference>
<dbReference type="GO" id="GO:0005524">
    <property type="term" value="F:ATP binding"/>
    <property type="evidence" value="ECO:0007669"/>
    <property type="project" value="InterPro"/>
</dbReference>
<dbReference type="PANTHER" id="PTHR46457:SF1">
    <property type="entry name" value="DNA REPAIR PROTEIN RAD51 HOMOLOG 4"/>
    <property type="match status" value="1"/>
</dbReference>
<evidence type="ECO:0000259" key="3">
    <source>
        <dbReference type="PROSITE" id="PS50162"/>
    </source>
</evidence>
<gene>
    <name evidence="4" type="primary">RAD51D</name>
    <name evidence="4" type="ORF">Bhyg_07371</name>
</gene>